<feature type="repeat" description="PPR" evidence="2">
    <location>
        <begin position="519"/>
        <end position="553"/>
    </location>
</feature>
<dbReference type="InterPro" id="IPR046849">
    <property type="entry name" value="E2_motif"/>
</dbReference>
<dbReference type="Gene3D" id="1.25.40.10">
    <property type="entry name" value="Tetratricopeptide repeat domain"/>
    <property type="match status" value="6"/>
</dbReference>
<feature type="domain" description="DYW" evidence="3">
    <location>
        <begin position="835"/>
        <end position="927"/>
    </location>
</feature>
<feature type="repeat" description="PPR" evidence="2">
    <location>
        <begin position="114"/>
        <end position="148"/>
    </location>
</feature>
<dbReference type="InterPro" id="IPR046848">
    <property type="entry name" value="E_motif"/>
</dbReference>
<dbReference type="GO" id="GO:0003723">
    <property type="term" value="F:RNA binding"/>
    <property type="evidence" value="ECO:0000318"/>
    <property type="project" value="GO_Central"/>
</dbReference>
<dbReference type="FunCoup" id="A0A7I4BIS2">
    <property type="interactions" value="457"/>
</dbReference>
<feature type="repeat" description="PPR" evidence="2">
    <location>
        <begin position="422"/>
        <end position="456"/>
    </location>
</feature>
<dbReference type="KEGG" id="ppp:112294202"/>
<dbReference type="Proteomes" id="UP000006727">
    <property type="component" value="Chromosome 17"/>
</dbReference>
<feature type="repeat" description="PPR" evidence="2">
    <location>
        <begin position="180"/>
        <end position="214"/>
    </location>
</feature>
<reference evidence="4 5" key="1">
    <citation type="journal article" date="2008" name="Science">
        <title>The Physcomitrella genome reveals evolutionary insights into the conquest of land by plants.</title>
        <authorList>
            <person name="Rensing S."/>
            <person name="Lang D."/>
            <person name="Zimmer A."/>
            <person name="Terry A."/>
            <person name="Salamov A."/>
            <person name="Shapiro H."/>
            <person name="Nishiyama T."/>
            <person name="Perroud P.-F."/>
            <person name="Lindquist E."/>
            <person name="Kamisugi Y."/>
            <person name="Tanahashi T."/>
            <person name="Sakakibara K."/>
            <person name="Fujita T."/>
            <person name="Oishi K."/>
            <person name="Shin-I T."/>
            <person name="Kuroki Y."/>
            <person name="Toyoda A."/>
            <person name="Suzuki Y."/>
            <person name="Hashimoto A."/>
            <person name="Yamaguchi K."/>
            <person name="Sugano A."/>
            <person name="Kohara Y."/>
            <person name="Fujiyama A."/>
            <person name="Anterola A."/>
            <person name="Aoki S."/>
            <person name="Ashton N."/>
            <person name="Barbazuk W.B."/>
            <person name="Barker E."/>
            <person name="Bennetzen J."/>
            <person name="Bezanilla M."/>
            <person name="Blankenship R."/>
            <person name="Cho S.H."/>
            <person name="Dutcher S."/>
            <person name="Estelle M."/>
            <person name="Fawcett J.A."/>
            <person name="Gundlach H."/>
            <person name="Hanada K."/>
            <person name="Heyl A."/>
            <person name="Hicks K.A."/>
            <person name="Hugh J."/>
            <person name="Lohr M."/>
            <person name="Mayer K."/>
            <person name="Melkozernov A."/>
            <person name="Murata T."/>
            <person name="Nelson D."/>
            <person name="Pils B."/>
            <person name="Prigge M."/>
            <person name="Reiss B."/>
            <person name="Renner T."/>
            <person name="Rombauts S."/>
            <person name="Rushton P."/>
            <person name="Sanderfoot A."/>
            <person name="Schween G."/>
            <person name="Shiu S.-H."/>
            <person name="Stueber K."/>
            <person name="Theodoulou F.L."/>
            <person name="Tu H."/>
            <person name="Van de Peer Y."/>
            <person name="Verrier P.J."/>
            <person name="Waters E."/>
            <person name="Wood A."/>
            <person name="Yang L."/>
            <person name="Cove D."/>
            <person name="Cuming A."/>
            <person name="Hasebe M."/>
            <person name="Lucas S."/>
            <person name="Mishler D.B."/>
            <person name="Reski R."/>
            <person name="Grigoriev I."/>
            <person name="Quatrano R.S."/>
            <person name="Boore J.L."/>
        </authorList>
    </citation>
    <scope>NUCLEOTIDE SEQUENCE [LARGE SCALE GENOMIC DNA]</scope>
    <source>
        <strain evidence="4 5">cv. Gransden 2004</strain>
    </source>
</reference>
<dbReference type="Pfam" id="PF14432">
    <property type="entry name" value="DYW_deaminase"/>
    <property type="match status" value="1"/>
</dbReference>
<dbReference type="NCBIfam" id="TIGR00756">
    <property type="entry name" value="PPR"/>
    <property type="match status" value="10"/>
</dbReference>
<reference evidence="4 5" key="2">
    <citation type="journal article" date="2018" name="Plant J.">
        <title>The Physcomitrella patens chromosome-scale assembly reveals moss genome structure and evolution.</title>
        <authorList>
            <person name="Lang D."/>
            <person name="Ullrich K.K."/>
            <person name="Murat F."/>
            <person name="Fuchs J."/>
            <person name="Jenkins J."/>
            <person name="Haas F.B."/>
            <person name="Piednoel M."/>
            <person name="Gundlach H."/>
            <person name="Van Bel M."/>
            <person name="Meyberg R."/>
            <person name="Vives C."/>
            <person name="Morata J."/>
            <person name="Symeonidi A."/>
            <person name="Hiss M."/>
            <person name="Muchero W."/>
            <person name="Kamisugi Y."/>
            <person name="Saleh O."/>
            <person name="Blanc G."/>
            <person name="Decker E.L."/>
            <person name="van Gessel N."/>
            <person name="Grimwood J."/>
            <person name="Hayes R.D."/>
            <person name="Graham S.W."/>
            <person name="Gunter L.E."/>
            <person name="McDaniel S.F."/>
            <person name="Hoernstein S.N.W."/>
            <person name="Larsson A."/>
            <person name="Li F.W."/>
            <person name="Perroud P.F."/>
            <person name="Phillips J."/>
            <person name="Ranjan P."/>
            <person name="Rokshar D.S."/>
            <person name="Rothfels C.J."/>
            <person name="Schneider L."/>
            <person name="Shu S."/>
            <person name="Stevenson D.W."/>
            <person name="Thummler F."/>
            <person name="Tillich M."/>
            <person name="Villarreal Aguilar J.C."/>
            <person name="Widiez T."/>
            <person name="Wong G.K."/>
            <person name="Wymore A."/>
            <person name="Zhang Y."/>
            <person name="Zimmer A.D."/>
            <person name="Quatrano R.S."/>
            <person name="Mayer K.F.X."/>
            <person name="Goodstein D."/>
            <person name="Casacuberta J.M."/>
            <person name="Vandepoele K."/>
            <person name="Reski R."/>
            <person name="Cuming A.C."/>
            <person name="Tuskan G.A."/>
            <person name="Maumus F."/>
            <person name="Salse J."/>
            <person name="Schmutz J."/>
            <person name="Rensing S.A."/>
        </authorList>
    </citation>
    <scope>NUCLEOTIDE SEQUENCE [LARGE SCALE GENOMIC DNA]</scope>
    <source>
        <strain evidence="4 5">cv. Gransden 2004</strain>
    </source>
</reference>
<evidence type="ECO:0000256" key="1">
    <source>
        <dbReference type="ARBA" id="ARBA00022737"/>
    </source>
</evidence>
<evidence type="ECO:0000259" key="3">
    <source>
        <dbReference type="Pfam" id="PF14432"/>
    </source>
</evidence>
<evidence type="ECO:0000313" key="5">
    <source>
        <dbReference type="Proteomes" id="UP000006727"/>
    </source>
</evidence>
<keyword evidence="5" id="KW-1185">Reference proteome</keyword>
<dbReference type="Pfam" id="PF20431">
    <property type="entry name" value="E_motif"/>
    <property type="match status" value="1"/>
</dbReference>
<dbReference type="EnsemblPlants" id="Pp3c17_23250V3.8">
    <property type="protein sequence ID" value="Pp3c17_23250V3.8"/>
    <property type="gene ID" value="Pp3c17_23250"/>
</dbReference>
<dbReference type="FunFam" id="1.25.40.10:FF:000442">
    <property type="entry name" value="Pentatricopeptide repeat-containing protein At3g49710"/>
    <property type="match status" value="1"/>
</dbReference>
<dbReference type="GO" id="GO:0009451">
    <property type="term" value="P:RNA modification"/>
    <property type="evidence" value="ECO:0000318"/>
    <property type="project" value="GO_Central"/>
</dbReference>
<sequence>MLSRLLPNALHAGLKQYEIDSDCSAETSNERSWRFYDFYDRRFGLRRWKQVLQNYHVGAMTSIVYNDGFASTGKELDGPTSVSGGEVWRLCKAGRLREAIQLLGIIKQRGLLVNSNTYGCVIEHCAKARRFEDGKMVHKQLDELGVEIDIYLGNSLINFYSKFEDVASAEQVFRRMTLRDVVTWSSMIAAYAGNNHPAKAFDTFERMTDANIEPNRITFLSILKACNNYSILEKGRKIHTIVKAMGMETDVAVATALITMYSKCGEISVACEVFHKMTERNVVSWTAIIQANAQHRKLNEAFELYEQMLQAGISPNAVTFVSLLNSCNTPEALNRGRRIHSHISERGLETDMIVANALITMYCKCNSVQEAREIFDRMSKRDVISWSAMIAGYAQSGYKDKESIDEVFQLLERMRREGVFPNKVTFMSILRACTAHGALEQGRQIHAELSKVGFELDRSLQTAIFNMYAKCGSIYEAEQVFSKMANKNVVAWTSFLSMYIKCGDLSSAEKVFSEMPTRNVVSWNLMIAGYAQNGDIVKVFELLSSMKAEGFQPDRVTVITILEACGALAGLERGKLVHAEAVKLGLESDTVVATSLIGMYSKCGQVAEARTVFDKMSNRDTVAWNAMLAGYGQHGDGLEAVDLFKRMLKERVSPNEITLTAVISACSRAGLVQEGREIFRMMQEDFKMTPRKQHYGCMVDLLGRAGRLQEAEEFIQSMPCEPDISVWHALLGACKSHNNVQLAERAAHHILELEPSYASVYITLSNIYAQAGRWDDSTKVRRVMDDRGLKKDRGESSIEIDGRIHTFVAEDCAHPEIDAIHAELETLTKEMKEAGYTPDMRFVLHDVDDVQKEKALCHHSEKLAIAYGLLKTPSGTPIRIMKNLRVCGDCHTATKFISKIRKREIVARDANRFHYFNNGTCSCGDFW</sequence>
<dbReference type="GO" id="GO:0008270">
    <property type="term" value="F:zinc ion binding"/>
    <property type="evidence" value="ECO:0007669"/>
    <property type="project" value="InterPro"/>
</dbReference>
<dbReference type="EMBL" id="ABEU02000017">
    <property type="status" value="NOT_ANNOTATED_CDS"/>
    <property type="molecule type" value="Genomic_DNA"/>
</dbReference>
<gene>
    <name evidence="4" type="primary">LOC112294202</name>
</gene>
<keyword evidence="1" id="KW-0677">Repeat</keyword>
<feature type="repeat" description="PPR" evidence="2">
    <location>
        <begin position="351"/>
        <end position="385"/>
    </location>
</feature>
<dbReference type="Gramene" id="Pp3c17_23250V3.7">
    <property type="protein sequence ID" value="Pp3c17_23250V3.7"/>
    <property type="gene ID" value="Pp3c17_23250"/>
</dbReference>
<feature type="repeat" description="PPR" evidence="2">
    <location>
        <begin position="620"/>
        <end position="654"/>
    </location>
</feature>
<feature type="repeat" description="PPR" evidence="2">
    <location>
        <begin position="655"/>
        <end position="685"/>
    </location>
</feature>
<proteinExistence type="predicted"/>
<evidence type="ECO:0000256" key="2">
    <source>
        <dbReference type="PROSITE-ProRule" id="PRU00708"/>
    </source>
</evidence>
<dbReference type="Pfam" id="PF20430">
    <property type="entry name" value="Eplus_motif"/>
    <property type="match status" value="1"/>
</dbReference>
<evidence type="ECO:0000313" key="4">
    <source>
        <dbReference type="EnsemblPlants" id="Pp3c17_23250V3.8"/>
    </source>
</evidence>
<dbReference type="PROSITE" id="PS51375">
    <property type="entry name" value="PPR"/>
    <property type="match status" value="10"/>
</dbReference>
<dbReference type="InterPro" id="IPR032867">
    <property type="entry name" value="DYW_dom"/>
</dbReference>
<dbReference type="AlphaFoldDB" id="A0A7I4BIS2"/>
<dbReference type="InterPro" id="IPR046960">
    <property type="entry name" value="PPR_At4g14850-like_plant"/>
</dbReference>
<feature type="repeat" description="PPR" evidence="2">
    <location>
        <begin position="488"/>
        <end position="518"/>
    </location>
</feature>
<organism evidence="4 5">
    <name type="scientific">Physcomitrium patens</name>
    <name type="common">Spreading-leaved earth moss</name>
    <name type="synonym">Physcomitrella patens</name>
    <dbReference type="NCBI Taxonomy" id="3218"/>
    <lineage>
        <taxon>Eukaryota</taxon>
        <taxon>Viridiplantae</taxon>
        <taxon>Streptophyta</taxon>
        <taxon>Embryophyta</taxon>
        <taxon>Bryophyta</taxon>
        <taxon>Bryophytina</taxon>
        <taxon>Bryopsida</taxon>
        <taxon>Funariidae</taxon>
        <taxon>Funariales</taxon>
        <taxon>Funariaceae</taxon>
        <taxon>Physcomitrium</taxon>
    </lineage>
</organism>
<dbReference type="SUPFAM" id="SSF48452">
    <property type="entry name" value="TPR-like"/>
    <property type="match status" value="2"/>
</dbReference>
<name>A0A7I4BIS2_PHYPA</name>
<dbReference type="FunFam" id="1.25.40.10:FF:000031">
    <property type="entry name" value="Pentatricopeptide repeat-containing protein mitochondrial"/>
    <property type="match status" value="3"/>
</dbReference>
<dbReference type="OrthoDB" id="185373at2759"/>
<dbReference type="InterPro" id="IPR011990">
    <property type="entry name" value="TPR-like_helical_dom_sf"/>
</dbReference>
<dbReference type="Pfam" id="PF13041">
    <property type="entry name" value="PPR_2"/>
    <property type="match status" value="5"/>
</dbReference>
<dbReference type="EnsemblPlants" id="Pp3c17_23250V3.7">
    <property type="protein sequence ID" value="Pp3c17_23250V3.7"/>
    <property type="gene ID" value="Pp3c17_23250"/>
</dbReference>
<dbReference type="RefSeq" id="XP_073396466.1">
    <property type="nucleotide sequence ID" value="XM_073540365.1"/>
</dbReference>
<dbReference type="FunFam" id="1.25.40.10:FF:000344">
    <property type="entry name" value="Pentatricopeptide repeat-containing protein"/>
    <property type="match status" value="1"/>
</dbReference>
<feature type="repeat" description="PPR" evidence="2">
    <location>
        <begin position="589"/>
        <end position="619"/>
    </location>
</feature>
<dbReference type="InterPro" id="IPR002885">
    <property type="entry name" value="PPR_rpt"/>
</dbReference>
<accession>A0A7I4BIS2</accession>
<dbReference type="Pfam" id="PF01535">
    <property type="entry name" value="PPR"/>
    <property type="match status" value="4"/>
</dbReference>
<protein>
    <recommendedName>
        <fullName evidence="3">DYW domain-containing protein</fullName>
    </recommendedName>
</protein>
<feature type="repeat" description="PPR" evidence="2">
    <location>
        <begin position="281"/>
        <end position="315"/>
    </location>
</feature>
<dbReference type="PANTHER" id="PTHR47926">
    <property type="entry name" value="PENTATRICOPEPTIDE REPEAT-CONTAINING PROTEIN"/>
    <property type="match status" value="1"/>
</dbReference>
<reference evidence="4" key="3">
    <citation type="submission" date="2020-12" db="UniProtKB">
        <authorList>
            <consortium name="EnsemblPlants"/>
        </authorList>
    </citation>
    <scope>IDENTIFICATION</scope>
</reference>
<dbReference type="Gramene" id="Pp3c17_23250V3.8">
    <property type="protein sequence ID" value="Pp3c17_23250V3.8"/>
    <property type="gene ID" value="Pp3c17_23250"/>
</dbReference>
<dbReference type="GeneID" id="112294202"/>
<dbReference type="RefSeq" id="XP_024400210.1">
    <property type="nucleotide sequence ID" value="XM_024544442.2"/>
</dbReference>
<dbReference type="FunFam" id="1.25.40.10:FF:000366">
    <property type="entry name" value="Pentatricopeptide (PPR) repeat-containing protein"/>
    <property type="match status" value="1"/>
</dbReference>